<dbReference type="InterPro" id="IPR036322">
    <property type="entry name" value="WD40_repeat_dom_sf"/>
</dbReference>
<organism evidence="3 4">
    <name type="scientific">Chlamydomonas reinhardtii</name>
    <name type="common">Chlamydomonas smithii</name>
    <dbReference type="NCBI Taxonomy" id="3055"/>
    <lineage>
        <taxon>Eukaryota</taxon>
        <taxon>Viridiplantae</taxon>
        <taxon>Chlorophyta</taxon>
        <taxon>core chlorophytes</taxon>
        <taxon>Chlorophyceae</taxon>
        <taxon>CS clade</taxon>
        <taxon>Chlamydomonadales</taxon>
        <taxon>Chlamydomonadaceae</taxon>
        <taxon>Chlamydomonas</taxon>
    </lineage>
</organism>
<dbReference type="SMART" id="SM00320">
    <property type="entry name" value="WD40"/>
    <property type="match status" value="5"/>
</dbReference>
<dbReference type="Pfam" id="PF00400">
    <property type="entry name" value="WD40"/>
    <property type="match status" value="2"/>
</dbReference>
<dbReference type="InterPro" id="IPR015943">
    <property type="entry name" value="WD40/YVTN_repeat-like_dom_sf"/>
</dbReference>
<dbReference type="Proteomes" id="UP000006906">
    <property type="component" value="Chromosome 3"/>
</dbReference>
<dbReference type="ExpressionAtlas" id="A0A2K3DX62">
    <property type="expression patterns" value="baseline"/>
</dbReference>
<dbReference type="InParanoid" id="A0A2K3DX62"/>
<dbReference type="FunCoup" id="A0A2K3DX62">
    <property type="interactions" value="1969"/>
</dbReference>
<dbReference type="STRING" id="3055.A0A2K3DX62"/>
<dbReference type="KEGG" id="cre:CHLRE_03g172200v5"/>
<keyword evidence="4" id="KW-1185">Reference proteome</keyword>
<dbReference type="EMBL" id="CM008964">
    <property type="protein sequence ID" value="PNW85111.1"/>
    <property type="molecule type" value="Genomic_DNA"/>
</dbReference>
<evidence type="ECO:0000256" key="1">
    <source>
        <dbReference type="ARBA" id="ARBA00022574"/>
    </source>
</evidence>
<evidence type="ECO:0000313" key="4">
    <source>
        <dbReference type="Proteomes" id="UP000006906"/>
    </source>
</evidence>
<dbReference type="InterPro" id="IPR051362">
    <property type="entry name" value="WD_repeat_creC_regulators"/>
</dbReference>
<proteinExistence type="predicted"/>
<dbReference type="Gramene" id="PNW85111">
    <property type="protein sequence ID" value="PNW85111"/>
    <property type="gene ID" value="CHLRE_03g172200v5"/>
</dbReference>
<reference evidence="3 4" key="1">
    <citation type="journal article" date="2007" name="Science">
        <title>The Chlamydomonas genome reveals the evolution of key animal and plant functions.</title>
        <authorList>
            <person name="Merchant S.S."/>
            <person name="Prochnik S.E."/>
            <person name="Vallon O."/>
            <person name="Harris E.H."/>
            <person name="Karpowicz S.J."/>
            <person name="Witman G.B."/>
            <person name="Terry A."/>
            <person name="Salamov A."/>
            <person name="Fritz-Laylin L.K."/>
            <person name="Marechal-Drouard L."/>
            <person name="Marshall W.F."/>
            <person name="Qu L.H."/>
            <person name="Nelson D.R."/>
            <person name="Sanderfoot A.A."/>
            <person name="Spalding M.H."/>
            <person name="Kapitonov V.V."/>
            <person name="Ren Q."/>
            <person name="Ferris P."/>
            <person name="Lindquist E."/>
            <person name="Shapiro H."/>
            <person name="Lucas S.M."/>
            <person name="Grimwood J."/>
            <person name="Schmutz J."/>
            <person name="Cardol P."/>
            <person name="Cerutti H."/>
            <person name="Chanfreau G."/>
            <person name="Chen C.L."/>
            <person name="Cognat V."/>
            <person name="Croft M.T."/>
            <person name="Dent R."/>
            <person name="Dutcher S."/>
            <person name="Fernandez E."/>
            <person name="Fukuzawa H."/>
            <person name="Gonzalez-Ballester D."/>
            <person name="Gonzalez-Halphen D."/>
            <person name="Hallmann A."/>
            <person name="Hanikenne M."/>
            <person name="Hippler M."/>
            <person name="Inwood W."/>
            <person name="Jabbari K."/>
            <person name="Kalanon M."/>
            <person name="Kuras R."/>
            <person name="Lefebvre P.A."/>
            <person name="Lemaire S.D."/>
            <person name="Lobanov A.V."/>
            <person name="Lohr M."/>
            <person name="Manuell A."/>
            <person name="Meier I."/>
            <person name="Mets L."/>
            <person name="Mittag M."/>
            <person name="Mittelmeier T."/>
            <person name="Moroney J.V."/>
            <person name="Moseley J."/>
            <person name="Napoli C."/>
            <person name="Nedelcu A.M."/>
            <person name="Niyogi K."/>
            <person name="Novoselov S.V."/>
            <person name="Paulsen I.T."/>
            <person name="Pazour G."/>
            <person name="Purton S."/>
            <person name="Ral J.P."/>
            <person name="Riano-Pachon D.M."/>
            <person name="Riekhof W."/>
            <person name="Rymarquis L."/>
            <person name="Schroda M."/>
            <person name="Stern D."/>
            <person name="Umen J."/>
            <person name="Willows R."/>
            <person name="Wilson N."/>
            <person name="Zimmer S.L."/>
            <person name="Allmer J."/>
            <person name="Balk J."/>
            <person name="Bisova K."/>
            <person name="Chen C.J."/>
            <person name="Elias M."/>
            <person name="Gendler K."/>
            <person name="Hauser C."/>
            <person name="Lamb M.R."/>
            <person name="Ledford H."/>
            <person name="Long J.C."/>
            <person name="Minagawa J."/>
            <person name="Page M.D."/>
            <person name="Pan J."/>
            <person name="Pootakham W."/>
            <person name="Roje S."/>
            <person name="Rose A."/>
            <person name="Stahlberg E."/>
            <person name="Terauchi A.M."/>
            <person name="Yang P."/>
            <person name="Ball S."/>
            <person name="Bowler C."/>
            <person name="Dieckmann C.L."/>
            <person name="Gladyshev V.N."/>
            <person name="Green P."/>
            <person name="Jorgensen R."/>
            <person name="Mayfield S."/>
            <person name="Mueller-Roeber B."/>
            <person name="Rajamani S."/>
            <person name="Sayre R.T."/>
            <person name="Brokstein P."/>
            <person name="Dubchak I."/>
            <person name="Goodstein D."/>
            <person name="Hornick L."/>
            <person name="Huang Y.W."/>
            <person name="Jhaveri J."/>
            <person name="Luo Y."/>
            <person name="Martinez D."/>
            <person name="Ngau W.C."/>
            <person name="Otillar B."/>
            <person name="Poliakov A."/>
            <person name="Porter A."/>
            <person name="Szajkowski L."/>
            <person name="Werner G."/>
            <person name="Zhou K."/>
            <person name="Grigoriev I.V."/>
            <person name="Rokhsar D.S."/>
            <person name="Grossman A.R."/>
        </authorList>
    </citation>
    <scope>NUCLEOTIDE SEQUENCE [LARGE SCALE GENOMIC DNA]</scope>
    <source>
        <strain evidence="4">CC-503</strain>
    </source>
</reference>
<dbReference type="GeneID" id="5728917"/>
<accession>A0A2K3DX62</accession>
<dbReference type="AlphaFoldDB" id="A0A2K3DX62"/>
<dbReference type="PANTHER" id="PTHR14107:SF16">
    <property type="entry name" value="AT02583P"/>
    <property type="match status" value="1"/>
</dbReference>
<name>A0A2K3DX62_CHLRE</name>
<sequence length="466" mass="48997">MLSERAEARDRFKTAEGRFRLLTERKTGLQPFNYQRSSRLTLASLHGGAEEGTWIIFNVGDAVNVCRYDSTHKEPYKALLFNNSAVRTGFPTCHAFMSAKDGVDLLVGLGDGTVLLLSLRANLSPPGISSKPSVVASVQPEGVSETTRCTAVAWVPRSDAGMFVAAFNTGNIYVYKKAHLTGEGSGKFSLSLGSSSKSQAPSSTITISGGGINDVAASPDGRQLAAACRDGALRLVDLGTGTVVAGFTSYYGALLCCAFSPDGKYVAAGGEDDLVSVYGLAERYAVLHGEGHRSWVSRVAWDPWAGSEPGSGSRRAGLSEQLVPATRIYRLGSAGQDCQLCLWDVQAPGEADINSTAAMLAQLSMATGGMKRNGSVGALAAGGPPGGGSAHDRKASLGKSNGICPSLPRADMFVIQPIMEHKIHLEPMSDLLFTEDAIFTVDHTGNIRVWLRPQPDAAAAGSPRGD</sequence>
<keyword evidence="1" id="KW-0853">WD repeat</keyword>
<protein>
    <submittedName>
        <fullName evidence="3">Uncharacterized protein</fullName>
    </submittedName>
</protein>
<dbReference type="PaxDb" id="3055-EDP06154"/>
<gene>
    <name evidence="3" type="ORF">CHLRE_03g172200v5</name>
</gene>
<keyword evidence="2" id="KW-0677">Repeat</keyword>
<evidence type="ECO:0000256" key="2">
    <source>
        <dbReference type="ARBA" id="ARBA00022737"/>
    </source>
</evidence>
<dbReference type="RefSeq" id="XP_042926027.1">
    <property type="nucleotide sequence ID" value="XM_043060898.1"/>
</dbReference>
<dbReference type="OrthoDB" id="3367at2759"/>
<dbReference type="SUPFAM" id="SSF50978">
    <property type="entry name" value="WD40 repeat-like"/>
    <property type="match status" value="1"/>
</dbReference>
<dbReference type="PANTHER" id="PTHR14107">
    <property type="entry name" value="WD REPEAT PROTEIN"/>
    <property type="match status" value="1"/>
</dbReference>
<dbReference type="InterPro" id="IPR001680">
    <property type="entry name" value="WD40_rpt"/>
</dbReference>
<evidence type="ECO:0000313" key="3">
    <source>
        <dbReference type="EMBL" id="PNW85111.1"/>
    </source>
</evidence>
<dbReference type="OMA" id="FILPEPQ"/>
<dbReference type="Gene3D" id="2.130.10.10">
    <property type="entry name" value="YVTN repeat-like/Quinoprotein amine dehydrogenase"/>
    <property type="match status" value="1"/>
</dbReference>